<evidence type="ECO:0000313" key="2">
    <source>
        <dbReference type="EMBL" id="KAK8076790.1"/>
    </source>
</evidence>
<dbReference type="SUPFAM" id="SSF51735">
    <property type="entry name" value="NAD(P)-binding Rossmann-fold domains"/>
    <property type="match status" value="1"/>
</dbReference>
<dbReference type="Gene3D" id="3.40.50.720">
    <property type="entry name" value="NAD(P)-binding Rossmann-like Domain"/>
    <property type="match status" value="1"/>
</dbReference>
<accession>A0ABR1W2U1</accession>
<dbReference type="PANTHER" id="PTHR43157">
    <property type="entry name" value="PHOSPHATIDYLINOSITOL-GLYCAN BIOSYNTHESIS CLASS F PROTEIN-RELATED"/>
    <property type="match status" value="1"/>
</dbReference>
<dbReference type="RefSeq" id="XP_066719749.1">
    <property type="nucleotide sequence ID" value="XM_066855471.1"/>
</dbReference>
<dbReference type="PRINTS" id="PR00081">
    <property type="entry name" value="GDHRDH"/>
</dbReference>
<keyword evidence="1" id="KW-0560">Oxidoreductase</keyword>
<dbReference type="Proteomes" id="UP001480595">
    <property type="component" value="Unassembled WGS sequence"/>
</dbReference>
<dbReference type="InterPro" id="IPR036291">
    <property type="entry name" value="NAD(P)-bd_dom_sf"/>
</dbReference>
<dbReference type="EMBL" id="JAQQWL010000004">
    <property type="protein sequence ID" value="KAK8076790.1"/>
    <property type="molecule type" value="Genomic_DNA"/>
</dbReference>
<comment type="caution">
    <text evidence="2">The sequence shown here is derived from an EMBL/GenBank/DDBJ whole genome shotgun (WGS) entry which is preliminary data.</text>
</comment>
<keyword evidence="3" id="KW-1185">Reference proteome</keyword>
<dbReference type="InterPro" id="IPR002347">
    <property type="entry name" value="SDR_fam"/>
</dbReference>
<organism evidence="2 3">
    <name type="scientific">Apiospora phragmitis</name>
    <dbReference type="NCBI Taxonomy" id="2905665"/>
    <lineage>
        <taxon>Eukaryota</taxon>
        <taxon>Fungi</taxon>
        <taxon>Dikarya</taxon>
        <taxon>Ascomycota</taxon>
        <taxon>Pezizomycotina</taxon>
        <taxon>Sordariomycetes</taxon>
        <taxon>Xylariomycetidae</taxon>
        <taxon>Amphisphaeriales</taxon>
        <taxon>Apiosporaceae</taxon>
        <taxon>Apiospora</taxon>
    </lineage>
</organism>
<name>A0ABR1W2U1_9PEZI</name>
<sequence>MGFLHSQLLETRKLPYPEGSQAGKTVVITGSNTGLGKEAARHFARLGASRLILAVRNVESGEAAMRDILESTKPDNTVIQVWQLDMASYAGVKSFAARVEAELDRIDIFIENAGLAKTKWSTAEDNETQITVNVVSTMLLAALVLPKLRQVAAAFGIRPTLTLTSSGAHAHTKLPHAARPGNVFATLNDQVFAEAHWAEQYPASKLLPVFHVRSIAERRPATGANGYPVTINLASPGLCESGLAREAKGVQALAFGVMKTVLARTTEQGSRTIFHAATQGPETHGQYMNDCKIGEPSETVTTGKELQDRLWEELMVKLEKIQPGVTKNF</sequence>
<dbReference type="Pfam" id="PF00106">
    <property type="entry name" value="adh_short"/>
    <property type="match status" value="1"/>
</dbReference>
<dbReference type="PANTHER" id="PTHR43157:SF31">
    <property type="entry name" value="PHOSPHATIDYLINOSITOL-GLYCAN BIOSYNTHESIS CLASS F PROTEIN"/>
    <property type="match status" value="1"/>
</dbReference>
<dbReference type="GeneID" id="92088534"/>
<gene>
    <name evidence="2" type="ORF">PG994_004062</name>
</gene>
<reference evidence="2 3" key="1">
    <citation type="submission" date="2023-01" db="EMBL/GenBank/DDBJ databases">
        <title>Analysis of 21 Apiospora genomes using comparative genomics revels a genus with tremendous synthesis potential of carbohydrate active enzymes and secondary metabolites.</title>
        <authorList>
            <person name="Sorensen T."/>
        </authorList>
    </citation>
    <scope>NUCLEOTIDE SEQUENCE [LARGE SCALE GENOMIC DNA]</scope>
    <source>
        <strain evidence="2 3">CBS 135458</strain>
    </source>
</reference>
<evidence type="ECO:0000256" key="1">
    <source>
        <dbReference type="ARBA" id="ARBA00023002"/>
    </source>
</evidence>
<protein>
    <submittedName>
        <fullName evidence="2">Short chain dehydrogenase sol3</fullName>
    </submittedName>
</protein>
<proteinExistence type="predicted"/>
<evidence type="ECO:0000313" key="3">
    <source>
        <dbReference type="Proteomes" id="UP001480595"/>
    </source>
</evidence>